<evidence type="ECO:0000313" key="3">
    <source>
        <dbReference type="Proteomes" id="UP000193380"/>
    </source>
</evidence>
<reference evidence="2" key="2">
    <citation type="submission" date="2014-03" db="EMBL/GenBank/DDBJ databases">
        <authorList>
            <person name="Genoscope - CEA"/>
        </authorList>
    </citation>
    <scope>NUCLEOTIDE SEQUENCE</scope>
</reference>
<evidence type="ECO:0000256" key="1">
    <source>
        <dbReference type="SAM" id="MobiDB-lite"/>
    </source>
</evidence>
<sequence length="114" mass="12923">MSADNQSERGNLSRQEGQSQSQKSLQSHIIKNVDDIFHTIEELMRKLHQLRDIETAHHQLRKTLREPPVNPESGDLFRIQATIVRTPFLDRDPGDGKEASPAEPAKLKILSTGF</sequence>
<organism evidence="2 3">
    <name type="scientific">Oncorhynchus mykiss</name>
    <name type="common">Rainbow trout</name>
    <name type="synonym">Salmo gairdneri</name>
    <dbReference type="NCBI Taxonomy" id="8022"/>
    <lineage>
        <taxon>Eukaryota</taxon>
        <taxon>Metazoa</taxon>
        <taxon>Chordata</taxon>
        <taxon>Craniata</taxon>
        <taxon>Vertebrata</taxon>
        <taxon>Euteleostomi</taxon>
        <taxon>Actinopterygii</taxon>
        <taxon>Neopterygii</taxon>
        <taxon>Teleostei</taxon>
        <taxon>Protacanthopterygii</taxon>
        <taxon>Salmoniformes</taxon>
        <taxon>Salmonidae</taxon>
        <taxon>Salmoninae</taxon>
        <taxon>Oncorhynchus</taxon>
    </lineage>
</organism>
<proteinExistence type="predicted"/>
<accession>A0A060ZG22</accession>
<name>A0A060ZG22_ONCMY</name>
<dbReference type="PaxDb" id="8022-A0A060ZG22"/>
<feature type="region of interest" description="Disordered" evidence="1">
    <location>
        <begin position="1"/>
        <end position="26"/>
    </location>
</feature>
<dbReference type="STRING" id="8022.A0A060ZG22"/>
<gene>
    <name evidence="2" type="ORF">GSONMT00016365001</name>
</gene>
<evidence type="ECO:0000313" key="2">
    <source>
        <dbReference type="EMBL" id="CDR00140.1"/>
    </source>
</evidence>
<reference evidence="2" key="1">
    <citation type="journal article" date="2014" name="Nat. Commun.">
        <title>The rainbow trout genome provides novel insights into evolution after whole-genome duplication in vertebrates.</title>
        <authorList>
            <person name="Berthelot C."/>
            <person name="Brunet F."/>
            <person name="Chalopin D."/>
            <person name="Juanchich A."/>
            <person name="Bernard M."/>
            <person name="Noel B."/>
            <person name="Bento P."/>
            <person name="Da Silva C."/>
            <person name="Labadie K."/>
            <person name="Alberti A."/>
            <person name="Aury J.M."/>
            <person name="Louis A."/>
            <person name="Dehais P."/>
            <person name="Bardou P."/>
            <person name="Montfort J."/>
            <person name="Klopp C."/>
            <person name="Cabau C."/>
            <person name="Gaspin C."/>
            <person name="Thorgaard G.H."/>
            <person name="Boussaha M."/>
            <person name="Quillet E."/>
            <person name="Guyomard R."/>
            <person name="Galiana D."/>
            <person name="Bobe J."/>
            <person name="Volff J.N."/>
            <person name="Genet C."/>
            <person name="Wincker P."/>
            <person name="Jaillon O."/>
            <person name="Roest Crollius H."/>
            <person name="Guiguen Y."/>
        </authorList>
    </citation>
    <scope>NUCLEOTIDE SEQUENCE [LARGE SCALE GENOMIC DNA]</scope>
</reference>
<dbReference type="EMBL" id="FR953692">
    <property type="protein sequence ID" value="CDR00140.1"/>
    <property type="molecule type" value="Genomic_DNA"/>
</dbReference>
<protein>
    <submittedName>
        <fullName evidence="2">Uncharacterized protein</fullName>
    </submittedName>
</protein>
<dbReference type="AlphaFoldDB" id="A0A060ZG22"/>
<dbReference type="Proteomes" id="UP000193380">
    <property type="component" value="Unassembled WGS sequence"/>
</dbReference>